<dbReference type="PANTHER" id="PTHR36766:SF30">
    <property type="entry name" value="TIR-NBS TYPE DISEASE RESISTANCE PROTEIN-RELATED"/>
    <property type="match status" value="1"/>
</dbReference>
<dbReference type="InterPro" id="IPR055414">
    <property type="entry name" value="LRR_R13L4/SHOC2-like"/>
</dbReference>
<gene>
    <name evidence="9" type="ORF">CSSPTR1EN2_LOCUS3186</name>
</gene>
<dbReference type="InterPro" id="IPR001611">
    <property type="entry name" value="Leu-rich_rpt"/>
</dbReference>
<sequence>MAEAVAVAAAISLLKSSVVSLLSYAANERVSSVWAGNKDYERLRGMLSRLEPVVSSISPTGGGSDASTQAWLEALRERLEAIKKVLQESSGLKLIFQSSRLVKETVKIGNLFDEASIVSLQASLTTKEEVSGMRETLNEISEQLREVRQDMQRREMAEITKMAMKTPTSYYGSDVGVITTTEAYGRIKDQADSMVWTSSSSTRSPPSALPINIQQAASTGGPVLRRQDSYTIFGGDEVVEKAKILLQSSEAPRWVGLWASGGAGKTLAAQRIFNDSSLLSHFEGNCYWVTVAKDIRPANLLAKVRWEITGRSDKPNLSSDTTDFKNQLSWELRDREKLLLVLDDVWDGQLLDWVDVLPNRAACKVLITTRNEEVLNHKHAAKLQVPLLSPDHSWHLFCWSAFQGVTNVPADLKEYAISVTHECKGLPLAIKVIGRAFAGKTDVSYWHLSLLKLQNADILSDDHEVQLYLRLKLSVDDLPRIHLKDCFLYFAAFPEDKEVKVEEDVIPLWLGERIVGKNSDYNPVDEAYELLGWLISRSLIELHSKPSKSAMIPEFMSCKVHDVLRDLARYILQHNTATSERVCLYEAGRNLKCVPVEWAPPKGSKPSGTVTLSACRMSVMQSNLKDLPPKLFDAPKLQVLLLRNNPLTVIPDGFFCNLRNLRVLDLRHTFITTLPSSFGDLKLLVVLNLSQTQLAKLPPSLGNLSNLEQLNLDVCKKLDYLPSKLSSLTRLRILSIMASRDVWMDKGVFSNWAGKGGLKDLTHLVALEHLCITSQSQKKIPTGLTKALKELRILELLFPKLMSFPEPGPDDLQQLEVLRLNRCESLTSLPASFGSLQCLATLVLTSCSGLLSLPDLDCLPQLLTLQLDGCCELRSLPVSFSRPDAFPVLKHLSMFNCCKVASFPELMPGAMPQLVLLNLSGWAQLDVVPESLVNLTTLRYLSLAICTHLQSLEHDSFCFQKLPNLEELDLQICGQLSELPTSLGSLYNLRKLNIRACPAFIPDELEFMILHRRIQVVK</sequence>
<dbReference type="Gene3D" id="1.10.10.10">
    <property type="entry name" value="Winged helix-like DNA-binding domain superfamily/Winged helix DNA-binding domain"/>
    <property type="match status" value="1"/>
</dbReference>
<dbReference type="SUPFAM" id="SSF52058">
    <property type="entry name" value="L domain-like"/>
    <property type="match status" value="2"/>
</dbReference>
<keyword evidence="4" id="KW-0175">Coiled coil</keyword>
<dbReference type="InterPro" id="IPR036388">
    <property type="entry name" value="WH-like_DNA-bd_sf"/>
</dbReference>
<dbReference type="Gene3D" id="1.10.8.430">
    <property type="entry name" value="Helical domain of apoptotic protease-activating factors"/>
    <property type="match status" value="1"/>
</dbReference>
<feature type="domain" description="Disease resistance R13L4/SHOC-2-like LRR" evidence="8">
    <location>
        <begin position="620"/>
        <end position="920"/>
    </location>
</feature>
<evidence type="ECO:0000259" key="6">
    <source>
        <dbReference type="Pfam" id="PF00931"/>
    </source>
</evidence>
<reference evidence="9" key="1">
    <citation type="submission" date="2024-02" db="EMBL/GenBank/DDBJ databases">
        <authorList>
            <consortium name="ELIXIR-Norway"/>
            <consortium name="Elixir Norway"/>
        </authorList>
    </citation>
    <scope>NUCLEOTIDE SEQUENCE</scope>
</reference>
<feature type="coiled-coil region" evidence="4">
    <location>
        <begin position="130"/>
        <end position="157"/>
    </location>
</feature>
<evidence type="ECO:0000313" key="9">
    <source>
        <dbReference type="EMBL" id="CAK9195863.1"/>
    </source>
</evidence>
<keyword evidence="2" id="KW-0677">Repeat</keyword>
<dbReference type="Gene3D" id="3.40.50.300">
    <property type="entry name" value="P-loop containing nucleotide triphosphate hydrolases"/>
    <property type="match status" value="1"/>
</dbReference>
<name>A0ABP0TGC2_9BRYO</name>
<feature type="signal peptide" evidence="5">
    <location>
        <begin position="1"/>
        <end position="20"/>
    </location>
</feature>
<accession>A0ABP0TGC2</accession>
<keyword evidence="1" id="KW-0433">Leucine-rich repeat</keyword>
<evidence type="ECO:0000256" key="3">
    <source>
        <dbReference type="ARBA" id="ARBA00022821"/>
    </source>
</evidence>
<dbReference type="InterPro" id="IPR002182">
    <property type="entry name" value="NB-ARC"/>
</dbReference>
<feature type="domain" description="Disease resistance protein winged helix" evidence="7">
    <location>
        <begin position="493"/>
        <end position="568"/>
    </location>
</feature>
<proteinExistence type="predicted"/>
<dbReference type="Pfam" id="PF23559">
    <property type="entry name" value="WHD_DRP"/>
    <property type="match status" value="1"/>
</dbReference>
<evidence type="ECO:0000313" key="10">
    <source>
        <dbReference type="Proteomes" id="UP001497512"/>
    </source>
</evidence>
<evidence type="ECO:0000256" key="2">
    <source>
        <dbReference type="ARBA" id="ARBA00022737"/>
    </source>
</evidence>
<evidence type="ECO:0000256" key="1">
    <source>
        <dbReference type="ARBA" id="ARBA00022614"/>
    </source>
</evidence>
<dbReference type="InterPro" id="IPR003591">
    <property type="entry name" value="Leu-rich_rpt_typical-subtyp"/>
</dbReference>
<dbReference type="PRINTS" id="PR00364">
    <property type="entry name" value="DISEASERSIST"/>
</dbReference>
<dbReference type="PROSITE" id="PS51450">
    <property type="entry name" value="LRR"/>
    <property type="match status" value="1"/>
</dbReference>
<dbReference type="SMART" id="SM00369">
    <property type="entry name" value="LRR_TYP"/>
    <property type="match status" value="5"/>
</dbReference>
<dbReference type="Pfam" id="PF23598">
    <property type="entry name" value="LRR_14"/>
    <property type="match status" value="1"/>
</dbReference>
<keyword evidence="3" id="KW-0611">Plant defense</keyword>
<dbReference type="EMBL" id="OZ019903">
    <property type="protein sequence ID" value="CAK9195863.1"/>
    <property type="molecule type" value="Genomic_DNA"/>
</dbReference>
<keyword evidence="5" id="KW-0732">Signal</keyword>
<keyword evidence="10" id="KW-1185">Reference proteome</keyword>
<dbReference type="InterPro" id="IPR032675">
    <property type="entry name" value="LRR_dom_sf"/>
</dbReference>
<evidence type="ECO:0000259" key="7">
    <source>
        <dbReference type="Pfam" id="PF23559"/>
    </source>
</evidence>
<dbReference type="PANTHER" id="PTHR36766">
    <property type="entry name" value="PLANT BROAD-SPECTRUM MILDEW RESISTANCE PROTEIN RPW8"/>
    <property type="match status" value="1"/>
</dbReference>
<dbReference type="Proteomes" id="UP001497512">
    <property type="component" value="Chromosome 11"/>
</dbReference>
<protein>
    <submittedName>
        <fullName evidence="9">Uncharacterized protein</fullName>
    </submittedName>
</protein>
<dbReference type="InterPro" id="IPR027417">
    <property type="entry name" value="P-loop_NTPase"/>
</dbReference>
<evidence type="ECO:0000256" key="4">
    <source>
        <dbReference type="SAM" id="Coils"/>
    </source>
</evidence>
<dbReference type="Pfam" id="PF00931">
    <property type="entry name" value="NB-ARC"/>
    <property type="match status" value="1"/>
</dbReference>
<dbReference type="InterPro" id="IPR042197">
    <property type="entry name" value="Apaf_helical"/>
</dbReference>
<dbReference type="Gene3D" id="3.80.10.10">
    <property type="entry name" value="Ribonuclease Inhibitor"/>
    <property type="match status" value="2"/>
</dbReference>
<feature type="chain" id="PRO_5047278543" evidence="5">
    <location>
        <begin position="21"/>
        <end position="1018"/>
    </location>
</feature>
<feature type="domain" description="NB-ARC" evidence="6">
    <location>
        <begin position="239"/>
        <end position="403"/>
    </location>
</feature>
<organism evidence="9 10">
    <name type="scientific">Sphagnum troendelagicum</name>
    <dbReference type="NCBI Taxonomy" id="128251"/>
    <lineage>
        <taxon>Eukaryota</taxon>
        <taxon>Viridiplantae</taxon>
        <taxon>Streptophyta</taxon>
        <taxon>Embryophyta</taxon>
        <taxon>Bryophyta</taxon>
        <taxon>Sphagnophytina</taxon>
        <taxon>Sphagnopsida</taxon>
        <taxon>Sphagnales</taxon>
        <taxon>Sphagnaceae</taxon>
        <taxon>Sphagnum</taxon>
    </lineage>
</organism>
<dbReference type="InterPro" id="IPR058922">
    <property type="entry name" value="WHD_DRP"/>
</dbReference>
<evidence type="ECO:0000256" key="5">
    <source>
        <dbReference type="SAM" id="SignalP"/>
    </source>
</evidence>
<evidence type="ECO:0000259" key="8">
    <source>
        <dbReference type="Pfam" id="PF23598"/>
    </source>
</evidence>
<dbReference type="SUPFAM" id="SSF52540">
    <property type="entry name" value="P-loop containing nucleoside triphosphate hydrolases"/>
    <property type="match status" value="1"/>
</dbReference>